<dbReference type="EMBL" id="CCKQ01018007">
    <property type="protein sequence ID" value="CDW89941.1"/>
    <property type="molecule type" value="Genomic_DNA"/>
</dbReference>
<dbReference type="Proteomes" id="UP000039865">
    <property type="component" value="Unassembled WGS sequence"/>
</dbReference>
<keyword evidence="5" id="KW-1185">Reference proteome</keyword>
<keyword evidence="2" id="KW-0472">Membrane</keyword>
<dbReference type="AlphaFoldDB" id="A0A077ZTL2"/>
<evidence type="ECO:0000256" key="1">
    <source>
        <dbReference type="SAM" id="MobiDB-lite"/>
    </source>
</evidence>
<reference evidence="3 5" key="1">
    <citation type="submission" date="2014-06" db="EMBL/GenBank/DDBJ databases">
        <authorList>
            <person name="Swart Estienne"/>
        </authorList>
    </citation>
    <scope>NUCLEOTIDE SEQUENCE [LARGE SCALE GENOMIC DNA]</scope>
    <source>
        <strain evidence="3 5">130c</strain>
    </source>
</reference>
<proteinExistence type="predicted"/>
<feature type="region of interest" description="Disordered" evidence="1">
    <location>
        <begin position="1"/>
        <end position="25"/>
    </location>
</feature>
<keyword evidence="2" id="KW-1133">Transmembrane helix</keyword>
<evidence type="ECO:0000313" key="5">
    <source>
        <dbReference type="Proteomes" id="UP000039865"/>
    </source>
</evidence>
<protein>
    <submittedName>
        <fullName evidence="3">Uncharacterized protein</fullName>
    </submittedName>
</protein>
<evidence type="ECO:0000256" key="2">
    <source>
        <dbReference type="SAM" id="Phobius"/>
    </source>
</evidence>
<feature type="transmembrane region" description="Helical" evidence="2">
    <location>
        <begin position="56"/>
        <end position="77"/>
    </location>
</feature>
<sequence>MMQEGNTNTSRLQALNNSNYTPTKQSEEFNSMNLKELPDSKEDKIQIKHRMNICQWISFGFLTLVFLFLLGFLIYQWSTWSKQRINRYG</sequence>
<evidence type="ECO:0000313" key="4">
    <source>
        <dbReference type="EMBL" id="CDW89941.1"/>
    </source>
</evidence>
<keyword evidence="2" id="KW-0812">Transmembrane</keyword>
<evidence type="ECO:0000313" key="3">
    <source>
        <dbReference type="EMBL" id="CDW73253.1"/>
    </source>
</evidence>
<accession>A0A077ZTL2</accession>
<name>A0A077ZTL2_STYLE</name>
<dbReference type="EMBL" id="CCKQ01002167">
    <property type="protein sequence ID" value="CDW73253.1"/>
    <property type="molecule type" value="Genomic_DNA"/>
</dbReference>
<organism evidence="3 5">
    <name type="scientific">Stylonychia lemnae</name>
    <name type="common">Ciliate</name>
    <dbReference type="NCBI Taxonomy" id="5949"/>
    <lineage>
        <taxon>Eukaryota</taxon>
        <taxon>Sar</taxon>
        <taxon>Alveolata</taxon>
        <taxon>Ciliophora</taxon>
        <taxon>Intramacronucleata</taxon>
        <taxon>Spirotrichea</taxon>
        <taxon>Stichotrichia</taxon>
        <taxon>Sporadotrichida</taxon>
        <taxon>Oxytrichidae</taxon>
        <taxon>Stylonychinae</taxon>
        <taxon>Stylonychia</taxon>
    </lineage>
</organism>
<gene>
    <name evidence="3" type="primary">Contig14824.g15790</name>
    <name evidence="4" type="synonym">Contig12289.g13124</name>
    <name evidence="4" type="ORF">STYLEM_19081</name>
    <name evidence="3" type="ORF">STYLEM_2229</name>
</gene>
<dbReference type="InParanoid" id="A0A077ZTL2"/>